<keyword evidence="2" id="KW-0378">Hydrolase</keyword>
<dbReference type="Pfam" id="PF00149">
    <property type="entry name" value="Metallophos"/>
    <property type="match status" value="1"/>
</dbReference>
<dbReference type="SUPFAM" id="SSF55816">
    <property type="entry name" value="5'-nucleotidase (syn. UDP-sugar hydrolase), C-terminal domain"/>
    <property type="match status" value="1"/>
</dbReference>
<proteinExistence type="inferred from homology"/>
<comment type="similarity">
    <text evidence="2">Belongs to the 5'-nucleotidase family.</text>
</comment>
<keyword evidence="2" id="KW-0547">Nucleotide-binding</keyword>
<dbReference type="InterPro" id="IPR029052">
    <property type="entry name" value="Metallo-depent_PP-like"/>
</dbReference>
<evidence type="ECO:0000256" key="1">
    <source>
        <dbReference type="ARBA" id="ARBA00022729"/>
    </source>
</evidence>
<protein>
    <submittedName>
        <fullName evidence="5">5'-nucleotidase C-terminal domain-containing protein</fullName>
    </submittedName>
</protein>
<dbReference type="InterPro" id="IPR004843">
    <property type="entry name" value="Calcineurin-like_PHP"/>
</dbReference>
<dbReference type="EMBL" id="CP120733">
    <property type="protein sequence ID" value="WFD10530.1"/>
    <property type="molecule type" value="Genomic_DNA"/>
</dbReference>
<evidence type="ECO:0000256" key="2">
    <source>
        <dbReference type="RuleBase" id="RU362119"/>
    </source>
</evidence>
<keyword evidence="1" id="KW-0732">Signal</keyword>
<dbReference type="RefSeq" id="WP_277732497.1">
    <property type="nucleotide sequence ID" value="NZ_CP120733.1"/>
</dbReference>
<feature type="domain" description="Calcineurin-like phosphoesterase" evidence="3">
    <location>
        <begin position="17"/>
        <end position="235"/>
    </location>
</feature>
<dbReference type="Proteomes" id="UP001222800">
    <property type="component" value="Chromosome"/>
</dbReference>
<dbReference type="Gene3D" id="3.60.21.10">
    <property type="match status" value="1"/>
</dbReference>
<dbReference type="InterPro" id="IPR036907">
    <property type="entry name" value="5'-Nucleotdase_C_sf"/>
</dbReference>
<dbReference type="PRINTS" id="PR01607">
    <property type="entry name" value="APYRASEFAMLY"/>
</dbReference>
<organism evidence="5 6">
    <name type="scientific">Tepidibacter hydrothermalis</name>
    <dbReference type="NCBI Taxonomy" id="3036126"/>
    <lineage>
        <taxon>Bacteria</taxon>
        <taxon>Bacillati</taxon>
        <taxon>Bacillota</taxon>
        <taxon>Clostridia</taxon>
        <taxon>Peptostreptococcales</taxon>
        <taxon>Peptostreptococcaceae</taxon>
        <taxon>Tepidibacter</taxon>
    </lineage>
</organism>
<accession>A0ABY8EI50</accession>
<evidence type="ECO:0000259" key="3">
    <source>
        <dbReference type="Pfam" id="PF00149"/>
    </source>
</evidence>
<feature type="domain" description="5'-Nucleotidase C-terminal" evidence="4">
    <location>
        <begin position="330"/>
        <end position="478"/>
    </location>
</feature>
<dbReference type="SUPFAM" id="SSF56300">
    <property type="entry name" value="Metallo-dependent phosphatases"/>
    <property type="match status" value="1"/>
</dbReference>
<evidence type="ECO:0000313" key="6">
    <source>
        <dbReference type="Proteomes" id="UP001222800"/>
    </source>
</evidence>
<sequence>MTPFYGISNEKKRVNITILGTSDVHGRFMPWHYASDTENKAGSLTQIYSAVQEFKKDNANIILVDCGDVIQDNFVEIFNRYDENPMVIGMNEIGYDTWTMGNHEFNFGTEVLDRIISKFDGTALSGNIYKEDGSRYLDGYKIIEKGGVKVGVIGMTTPMIVEFENDSDHLKNLVVKQPIDETKKIIDELKGKVDVLVGVMHMGEDNENNISGTGVIDMANTCPELDVIIAGHMHKNVSSNTINGVLITEPYKYGRCISKVDLTFERDSDGVKLVDKKSKTIDVKNYPSDKNLEKKFENFHNILRKNANEVIGELKGMNMVEDDEIEGIPTVQVKPTPLVNFFHEIQLYYSKADVVAISIDNDRAKLDIGDIKKKDIAYNYQYTGGEVTVYEVTGKDLKDYMEWSADYFNTLKEGDVTVSFNPKRRASKYSTNDIFGGVTYKIDLSKESGNRIVDLKLLNGTDIENDTKLKLGMNSYRMAKLIREGGPLEGRSFPILWDSKTAFGQKQGTIRNLFIKYIKEVKNGVIEPKLNNNWEIIGFI</sequence>
<dbReference type="PROSITE" id="PS00786">
    <property type="entry name" value="5_NUCLEOTIDASE_2"/>
    <property type="match status" value="1"/>
</dbReference>
<name>A0ABY8EI50_9FIRM</name>
<keyword evidence="6" id="KW-1185">Reference proteome</keyword>
<dbReference type="InterPro" id="IPR008334">
    <property type="entry name" value="5'-Nucleotdase_C"/>
</dbReference>
<dbReference type="InterPro" id="IPR006179">
    <property type="entry name" value="5_nucleotidase/apyrase"/>
</dbReference>
<dbReference type="InterPro" id="IPR006146">
    <property type="entry name" value="5'-Nucleotdase_CS"/>
</dbReference>
<dbReference type="Gene3D" id="3.90.780.10">
    <property type="entry name" value="5'-Nucleotidase, C-terminal domain"/>
    <property type="match status" value="1"/>
</dbReference>
<dbReference type="PANTHER" id="PTHR11575:SF6">
    <property type="entry name" value="2',3'-CYCLIC-NUCLEOTIDE 2'-PHOSPHODIESTERASE_3'-NUCLEOTIDASE"/>
    <property type="match status" value="1"/>
</dbReference>
<evidence type="ECO:0000313" key="5">
    <source>
        <dbReference type="EMBL" id="WFD10530.1"/>
    </source>
</evidence>
<dbReference type="PANTHER" id="PTHR11575">
    <property type="entry name" value="5'-NUCLEOTIDASE-RELATED"/>
    <property type="match status" value="1"/>
</dbReference>
<gene>
    <name evidence="5" type="ORF">P4S50_00220</name>
</gene>
<reference evidence="5 6" key="1">
    <citation type="submission" date="2023-03" db="EMBL/GenBank/DDBJ databases">
        <title>Complete genome sequence of Tepidibacter sp. SWIR-1, isolated from a deep-sea hydrothermal vent.</title>
        <authorList>
            <person name="Li X."/>
        </authorList>
    </citation>
    <scope>NUCLEOTIDE SEQUENCE [LARGE SCALE GENOMIC DNA]</scope>
    <source>
        <strain evidence="5 6">SWIR-1</strain>
    </source>
</reference>
<evidence type="ECO:0000259" key="4">
    <source>
        <dbReference type="Pfam" id="PF02872"/>
    </source>
</evidence>
<dbReference type="Pfam" id="PF02872">
    <property type="entry name" value="5_nucleotid_C"/>
    <property type="match status" value="1"/>
</dbReference>